<sequence>MSQPTLLLFAHQARSYVSLILDYVDRAGVTLVILSSKPRDARDLEQLSASGAARLWQVDDEYLDETHVDAVLADAHAEGFDVVAALATFEGYRLLMAGTNARLGAVDADPAALRVCMDKLLCRVGLQEAGLTRARASIVDAATLPALLAGDRALFVKPRRGAGSFACFRLDATVTAARLQALREQMQGDKAFRAIFAGQFDFIAEDYVRGDEYSFEVIASQGESYVIGVHAKYLDDASGTTLEMGNSLPAPRLTDRQQLAGERFVDRCLSALRLRDGCYHIETRYDPADDHWDIIEINTRMGGALINQSVGVFTGGLSMLELWVRTLCTRPDRAPAWRAQLAGLRESTRRAQGSIEYGTVFFSRYGERNRTLEELSVDRLAPPPDIVEMPVRPHTRLPDSERGIFILNALWKVPVPAIAEQLRTLSSMLDAQLVIRYSDAAAIPADTTTQEKS</sequence>
<evidence type="ECO:0000313" key="7">
    <source>
        <dbReference type="Proteomes" id="UP000031838"/>
    </source>
</evidence>
<dbReference type="EC" id="4.3.2.1" evidence="6"/>
<dbReference type="SUPFAM" id="SSF56059">
    <property type="entry name" value="Glutathione synthetase ATP-binding domain-like"/>
    <property type="match status" value="1"/>
</dbReference>
<organism evidence="6 7">
    <name type="scientific">Burkholderia plantarii</name>
    <dbReference type="NCBI Taxonomy" id="41899"/>
    <lineage>
        <taxon>Bacteria</taxon>
        <taxon>Pseudomonadati</taxon>
        <taxon>Pseudomonadota</taxon>
        <taxon>Betaproteobacteria</taxon>
        <taxon>Burkholderiales</taxon>
        <taxon>Burkholderiaceae</taxon>
        <taxon>Burkholderia</taxon>
    </lineage>
</organism>
<keyword evidence="1" id="KW-0436">Ligase</keyword>
<keyword evidence="2 4" id="KW-0547">Nucleotide-binding</keyword>
<name>A0A0B6S5W4_BURPL</name>
<evidence type="ECO:0000256" key="1">
    <source>
        <dbReference type="ARBA" id="ARBA00022598"/>
    </source>
</evidence>
<reference evidence="6 7" key="2">
    <citation type="journal article" date="2016" name="Appl. Microbiol. Biotechnol.">
        <title>Mutations improving production and secretion of extracellular lipase by Burkholderia glumae PG1.</title>
        <authorList>
            <person name="Knapp A."/>
            <person name="Voget S."/>
            <person name="Gao R."/>
            <person name="Zaburannyi N."/>
            <person name="Krysciak D."/>
            <person name="Breuer M."/>
            <person name="Hauer B."/>
            <person name="Streit W.R."/>
            <person name="Muller R."/>
            <person name="Daniel R."/>
            <person name="Jaeger K.E."/>
        </authorList>
    </citation>
    <scope>NUCLEOTIDE SEQUENCE [LARGE SCALE GENOMIC DNA]</scope>
    <source>
        <strain evidence="6 7">PG1</strain>
    </source>
</reference>
<dbReference type="InterPro" id="IPR011761">
    <property type="entry name" value="ATP-grasp"/>
</dbReference>
<keyword evidence="3 4" id="KW-0067">ATP-binding</keyword>
<dbReference type="RefSeq" id="WP_042625924.1">
    <property type="nucleotide sequence ID" value="NZ_CP002580.1"/>
</dbReference>
<dbReference type="PROSITE" id="PS50975">
    <property type="entry name" value="ATP_GRASP"/>
    <property type="match status" value="1"/>
</dbReference>
<dbReference type="GO" id="GO:0046872">
    <property type="term" value="F:metal ion binding"/>
    <property type="evidence" value="ECO:0007669"/>
    <property type="project" value="InterPro"/>
</dbReference>
<accession>A0A0B6S5W4</accession>
<dbReference type="PANTHER" id="PTHR43585:SF2">
    <property type="entry name" value="ATP-GRASP ENZYME FSQD"/>
    <property type="match status" value="1"/>
</dbReference>
<evidence type="ECO:0000313" key="6">
    <source>
        <dbReference type="EMBL" id="AJK47636.1"/>
    </source>
</evidence>
<evidence type="ECO:0000256" key="3">
    <source>
        <dbReference type="ARBA" id="ARBA00022840"/>
    </source>
</evidence>
<dbReference type="InterPro" id="IPR052032">
    <property type="entry name" value="ATP-dep_AA_Ligase"/>
</dbReference>
<dbReference type="KEGG" id="bgp:BGL_1c31610"/>
<proteinExistence type="predicted"/>
<dbReference type="GO" id="GO:0005524">
    <property type="term" value="F:ATP binding"/>
    <property type="evidence" value="ECO:0007669"/>
    <property type="project" value="UniProtKB-UniRule"/>
</dbReference>
<evidence type="ECO:0000259" key="5">
    <source>
        <dbReference type="PROSITE" id="PS50975"/>
    </source>
</evidence>
<feature type="domain" description="ATP-grasp" evidence="5">
    <location>
        <begin position="123"/>
        <end position="328"/>
    </location>
</feature>
<dbReference type="GO" id="GO:0016874">
    <property type="term" value="F:ligase activity"/>
    <property type="evidence" value="ECO:0007669"/>
    <property type="project" value="UniProtKB-KW"/>
</dbReference>
<dbReference type="Pfam" id="PF13535">
    <property type="entry name" value="ATP-grasp_4"/>
    <property type="match status" value="1"/>
</dbReference>
<evidence type="ECO:0000256" key="2">
    <source>
        <dbReference type="ARBA" id="ARBA00022741"/>
    </source>
</evidence>
<dbReference type="AlphaFoldDB" id="A0A0B6S5W4"/>
<dbReference type="Proteomes" id="UP000031838">
    <property type="component" value="Chromosome 1"/>
</dbReference>
<dbReference type="PANTHER" id="PTHR43585">
    <property type="entry name" value="FUMIPYRROLE BIOSYNTHESIS PROTEIN C"/>
    <property type="match status" value="1"/>
</dbReference>
<dbReference type="HOGENOM" id="CLU_626545_0_0_4"/>
<dbReference type="GO" id="GO:0004056">
    <property type="term" value="F:argininosuccinate lyase activity"/>
    <property type="evidence" value="ECO:0007669"/>
    <property type="project" value="UniProtKB-EC"/>
</dbReference>
<keyword evidence="7" id="KW-1185">Reference proteome</keyword>
<dbReference type="Gene3D" id="3.30.470.20">
    <property type="entry name" value="ATP-grasp fold, B domain"/>
    <property type="match status" value="1"/>
</dbReference>
<reference evidence="7" key="1">
    <citation type="submission" date="2011-03" db="EMBL/GenBank/DDBJ databases">
        <authorList>
            <person name="Voget S."/>
            <person name="Streit W.R."/>
            <person name="Jaeger K.E."/>
            <person name="Daniel R."/>
        </authorList>
    </citation>
    <scope>NUCLEOTIDE SEQUENCE [LARGE SCALE GENOMIC DNA]</scope>
    <source>
        <strain evidence="7">PG1</strain>
    </source>
</reference>
<gene>
    <name evidence="6" type="ORF">BGL_1c31610</name>
</gene>
<protein>
    <submittedName>
        <fullName evidence="6">Argininosuccinate lyase</fullName>
        <ecNumber evidence="6">4.3.2.1</ecNumber>
    </submittedName>
</protein>
<dbReference type="EMBL" id="CP002580">
    <property type="protein sequence ID" value="AJK47636.1"/>
    <property type="molecule type" value="Genomic_DNA"/>
</dbReference>
<keyword evidence="6" id="KW-0456">Lyase</keyword>
<evidence type="ECO:0000256" key="4">
    <source>
        <dbReference type="PROSITE-ProRule" id="PRU00409"/>
    </source>
</evidence>